<comment type="caution">
    <text evidence="1">The sequence shown here is derived from an EMBL/GenBank/DDBJ whole genome shotgun (WGS) entry which is preliminary data.</text>
</comment>
<dbReference type="AlphaFoldDB" id="A0A2T0HID4"/>
<gene>
    <name evidence="1" type="ORF">C7A10_32770</name>
</gene>
<organism evidence="1 2">
    <name type="scientific">Pseudomonas fluorescens</name>
    <dbReference type="NCBI Taxonomy" id="294"/>
    <lineage>
        <taxon>Bacteria</taxon>
        <taxon>Pseudomonadati</taxon>
        <taxon>Pseudomonadota</taxon>
        <taxon>Gammaproteobacteria</taxon>
        <taxon>Pseudomonadales</taxon>
        <taxon>Pseudomonadaceae</taxon>
        <taxon>Pseudomonas</taxon>
    </lineage>
</organism>
<feature type="non-terminal residue" evidence="1">
    <location>
        <position position="1"/>
    </location>
</feature>
<sequence length="81" mass="8462">VQQDAVAAAPGRQCPDLLQLRHFTQQSQTPSLHTITHGPGRDFGEAVHALAQECPLTAGVRAGEAGSQAFQLLAPGIRAPP</sequence>
<protein>
    <submittedName>
        <fullName evidence="1">Uncharacterized protein</fullName>
    </submittedName>
</protein>
<feature type="non-terminal residue" evidence="1">
    <location>
        <position position="81"/>
    </location>
</feature>
<proteinExistence type="predicted"/>
<reference evidence="1 2" key="1">
    <citation type="submission" date="2018-03" db="EMBL/GenBank/DDBJ databases">
        <title>Blue discolouration in mozzarella cheese caused by Pseudomonas fluorescens.</title>
        <authorList>
            <person name="Chiesa F."/>
            <person name="Dalmasso A."/>
            <person name="Lomonaco S."/>
        </authorList>
    </citation>
    <scope>NUCLEOTIDE SEQUENCE [LARGE SCALE GENOMIC DNA]</scope>
    <source>
        <strain evidence="1 2">11293</strain>
    </source>
</reference>
<evidence type="ECO:0000313" key="1">
    <source>
        <dbReference type="EMBL" id="PRW75993.1"/>
    </source>
</evidence>
<accession>A0A2T0HID4</accession>
<dbReference type="Proteomes" id="UP000239731">
    <property type="component" value="Unassembled WGS sequence"/>
</dbReference>
<name>A0A2T0HID4_PSEFL</name>
<evidence type="ECO:0000313" key="2">
    <source>
        <dbReference type="Proteomes" id="UP000239731"/>
    </source>
</evidence>
<dbReference type="EMBL" id="PVUH01000274">
    <property type="protein sequence ID" value="PRW75993.1"/>
    <property type="molecule type" value="Genomic_DNA"/>
</dbReference>